<organism evidence="2 3">
    <name type="scientific">Alcanivorax quisquiliarum</name>
    <dbReference type="NCBI Taxonomy" id="2933565"/>
    <lineage>
        <taxon>Bacteria</taxon>
        <taxon>Pseudomonadati</taxon>
        <taxon>Pseudomonadota</taxon>
        <taxon>Gammaproteobacteria</taxon>
        <taxon>Oceanospirillales</taxon>
        <taxon>Alcanivoracaceae</taxon>
        <taxon>Alcanivorax</taxon>
    </lineage>
</organism>
<dbReference type="InterPro" id="IPR047610">
    <property type="entry name" value="ImuA_translesion"/>
</dbReference>
<dbReference type="Proteomes" id="UP001165524">
    <property type="component" value="Unassembled WGS sequence"/>
</dbReference>
<evidence type="ECO:0000313" key="3">
    <source>
        <dbReference type="Proteomes" id="UP001165524"/>
    </source>
</evidence>
<comment type="caution">
    <text evidence="2">The sequence shown here is derived from an EMBL/GenBank/DDBJ whole genome shotgun (WGS) entry which is preliminary data.</text>
</comment>
<protein>
    <submittedName>
        <fullName evidence="2">Translesion DNA synthesis-associated protein ImuA</fullName>
    </submittedName>
</protein>
<dbReference type="EMBL" id="JALKII010000008">
    <property type="protein sequence ID" value="MCK0538364.1"/>
    <property type="molecule type" value="Genomic_DNA"/>
</dbReference>
<evidence type="ECO:0000313" key="2">
    <source>
        <dbReference type="EMBL" id="MCK0538364.1"/>
    </source>
</evidence>
<accession>A0ABT0E9P1</accession>
<name>A0ABT0E9P1_9GAMM</name>
<proteinExistence type="predicted"/>
<dbReference type="Gene3D" id="3.40.50.300">
    <property type="entry name" value="P-loop containing nucleotide triphosphate hydrolases"/>
    <property type="match status" value="1"/>
</dbReference>
<dbReference type="SUPFAM" id="SSF52540">
    <property type="entry name" value="P-loop containing nucleoside triphosphate hydrolases"/>
    <property type="match status" value="1"/>
</dbReference>
<reference evidence="2" key="1">
    <citation type="submission" date="2022-04" db="EMBL/GenBank/DDBJ databases">
        <title>Alcanivorax sp. CY1518 draft genome sequence.</title>
        <authorList>
            <person name="Zhao G."/>
            <person name="An M."/>
        </authorList>
    </citation>
    <scope>NUCLEOTIDE SEQUENCE</scope>
    <source>
        <strain evidence="2">CY1518</strain>
    </source>
</reference>
<dbReference type="InterPro" id="IPR027417">
    <property type="entry name" value="P-loop_NTPase"/>
</dbReference>
<evidence type="ECO:0000256" key="1">
    <source>
        <dbReference type="SAM" id="MobiDB-lite"/>
    </source>
</evidence>
<feature type="compositionally biased region" description="Low complexity" evidence="1">
    <location>
        <begin position="228"/>
        <end position="237"/>
    </location>
</feature>
<feature type="region of interest" description="Disordered" evidence="1">
    <location>
        <begin position="220"/>
        <end position="313"/>
    </location>
</feature>
<dbReference type="NCBIfam" id="NF033429">
    <property type="entry name" value="ImuA_translesion"/>
    <property type="match status" value="1"/>
</dbReference>
<keyword evidence="3" id="KW-1185">Reference proteome</keyword>
<gene>
    <name evidence="2" type="primary">imuA</name>
    <name evidence="2" type="ORF">MU846_11640</name>
</gene>
<sequence>MNSPSLQSLLSRPDLWRGRDTRSARLTVWQTGFAALDASLHQGGWPAHGLSELLCEPLCPLRLLLPALAQAARQGLIVLANPPALPGAQAWAAAGIDLARLLLLSAPASEPALLRRACLEAASSDAVAALLLWLPAREQDPRLLRRLHLAAQQGRCWLVAIRPHRFRQHSSPAPLRLQLQPAGADMTVEIIKQPGGWAGQRLTLPWLPASLHDTRPATAQLAAPSHMATEAPQQQPVTPQPAPPPELPEHRLGLPGKMPMPPLALPEKMPEQMPEQMPGSAATEAPSTPQPSATPRHPARRKRNPQAVTRAGS</sequence>
<dbReference type="RefSeq" id="WP_246952923.1">
    <property type="nucleotide sequence ID" value="NZ_JALKII010000008.1"/>
</dbReference>